<dbReference type="PANTHER" id="PTHR10334">
    <property type="entry name" value="CYSTEINE-RICH SECRETORY PROTEIN-RELATED"/>
    <property type="match status" value="1"/>
</dbReference>
<gene>
    <name evidence="3" type="ORF">mPipKuh1_005605</name>
</gene>
<proteinExistence type="predicted"/>
<name>A0A7J7ZJ57_PIPKU</name>
<accession>A0A7J7ZJ57</accession>
<keyword evidence="4" id="KW-1185">Reference proteome</keyword>
<organism evidence="3 4">
    <name type="scientific">Pipistrellus kuhlii</name>
    <name type="common">Kuhl's pipistrelle</name>
    <dbReference type="NCBI Taxonomy" id="59472"/>
    <lineage>
        <taxon>Eukaryota</taxon>
        <taxon>Metazoa</taxon>
        <taxon>Chordata</taxon>
        <taxon>Craniata</taxon>
        <taxon>Vertebrata</taxon>
        <taxon>Euteleostomi</taxon>
        <taxon>Mammalia</taxon>
        <taxon>Eutheria</taxon>
        <taxon>Laurasiatheria</taxon>
        <taxon>Chiroptera</taxon>
        <taxon>Yangochiroptera</taxon>
        <taxon>Vespertilionidae</taxon>
        <taxon>Pipistrellus</taxon>
    </lineage>
</organism>
<dbReference type="Proteomes" id="UP000558488">
    <property type="component" value="Unassembled WGS sequence"/>
</dbReference>
<dbReference type="InterPro" id="IPR035940">
    <property type="entry name" value="CAP_sf"/>
</dbReference>
<dbReference type="PRINTS" id="PR00837">
    <property type="entry name" value="V5TPXLIKE"/>
</dbReference>
<dbReference type="SMART" id="SM00198">
    <property type="entry name" value="SCP"/>
    <property type="match status" value="1"/>
</dbReference>
<keyword evidence="1" id="KW-0732">Signal</keyword>
<feature type="chain" id="PRO_5029665562" evidence="1">
    <location>
        <begin position="22"/>
        <end position="148"/>
    </location>
</feature>
<evidence type="ECO:0000313" key="3">
    <source>
        <dbReference type="EMBL" id="KAF6373740.1"/>
    </source>
</evidence>
<evidence type="ECO:0000259" key="2">
    <source>
        <dbReference type="SMART" id="SM00198"/>
    </source>
</evidence>
<reference evidence="3 4" key="1">
    <citation type="journal article" date="2020" name="Nature">
        <title>Six reference-quality genomes reveal evolution of bat adaptations.</title>
        <authorList>
            <person name="Jebb D."/>
            <person name="Huang Z."/>
            <person name="Pippel M."/>
            <person name="Hughes G.M."/>
            <person name="Lavrichenko K."/>
            <person name="Devanna P."/>
            <person name="Winkler S."/>
            <person name="Jermiin L.S."/>
            <person name="Skirmuntt E.C."/>
            <person name="Katzourakis A."/>
            <person name="Burkitt-Gray L."/>
            <person name="Ray D.A."/>
            <person name="Sullivan K.A.M."/>
            <person name="Roscito J.G."/>
            <person name="Kirilenko B.M."/>
            <person name="Davalos L.M."/>
            <person name="Corthals A.P."/>
            <person name="Power M.L."/>
            <person name="Jones G."/>
            <person name="Ransome R.D."/>
            <person name="Dechmann D.K.N."/>
            <person name="Locatelli A.G."/>
            <person name="Puechmaille S.J."/>
            <person name="Fedrigo O."/>
            <person name="Jarvis E.D."/>
            <person name="Hiller M."/>
            <person name="Vernes S.C."/>
            <person name="Myers E.W."/>
            <person name="Teeling E.C."/>
        </authorList>
    </citation>
    <scope>NUCLEOTIDE SEQUENCE [LARGE SCALE GENOMIC DNA]</scope>
    <source>
        <strain evidence="3">MPipKuh1</strain>
        <tissue evidence="3">Flight muscle</tissue>
    </source>
</reference>
<dbReference type="SUPFAM" id="SSF55797">
    <property type="entry name" value="PR-1-like"/>
    <property type="match status" value="1"/>
</dbReference>
<feature type="domain" description="SCP" evidence="2">
    <location>
        <begin position="32"/>
        <end position="144"/>
    </location>
</feature>
<comment type="caution">
    <text evidence="3">The sequence shown here is derived from an EMBL/GenBank/DDBJ whole genome shotgun (WGS) entry which is preliminary data.</text>
</comment>
<dbReference type="InterPro" id="IPR001283">
    <property type="entry name" value="CRISP-related"/>
</dbReference>
<dbReference type="Gene3D" id="3.40.33.10">
    <property type="entry name" value="CAP"/>
    <property type="match status" value="1"/>
</dbReference>
<dbReference type="InterPro" id="IPR014044">
    <property type="entry name" value="CAP_dom"/>
</dbReference>
<evidence type="ECO:0000256" key="1">
    <source>
        <dbReference type="SAM" id="SignalP"/>
    </source>
</evidence>
<dbReference type="Pfam" id="PF00188">
    <property type="entry name" value="CAP"/>
    <property type="match status" value="1"/>
</dbReference>
<sequence length="148" mass="16901">MRVTLALTAWTVSVVCSYSYAASSLPDIDNEAFIKDCVRFHNKFRSEVKPAASDMLYMTWDPALAQIAKAWARKCQFSHNVQLKKPHLLHPNFTTLGENIWSGTQSIFSVSSAITSWYNEVEYYNFKTRECSSVCGHYTQRKLPHLAV</sequence>
<dbReference type="EMBL" id="JACAGB010000003">
    <property type="protein sequence ID" value="KAF6373740.1"/>
    <property type="molecule type" value="Genomic_DNA"/>
</dbReference>
<protein>
    <submittedName>
        <fullName evidence="3">GLI pathogenesis related 1</fullName>
    </submittedName>
</protein>
<feature type="signal peptide" evidence="1">
    <location>
        <begin position="1"/>
        <end position="21"/>
    </location>
</feature>
<evidence type="ECO:0000313" key="4">
    <source>
        <dbReference type="Proteomes" id="UP000558488"/>
    </source>
</evidence>
<dbReference type="AlphaFoldDB" id="A0A7J7ZJ57"/>